<dbReference type="AlphaFoldDB" id="A0A370D8H6"/>
<evidence type="ECO:0000256" key="5">
    <source>
        <dbReference type="ARBA" id="ARBA00023136"/>
    </source>
</evidence>
<dbReference type="InterPro" id="IPR051475">
    <property type="entry name" value="Diverse_Ion_Transporter"/>
</dbReference>
<dbReference type="Pfam" id="PF03600">
    <property type="entry name" value="CitMHS"/>
    <property type="match status" value="1"/>
</dbReference>
<protein>
    <recommendedName>
        <fullName evidence="7">Citrate transporter-like domain-containing protein</fullName>
    </recommendedName>
</protein>
<feature type="transmembrane region" description="Helical" evidence="6">
    <location>
        <begin position="85"/>
        <end position="109"/>
    </location>
</feature>
<dbReference type="Proteomes" id="UP000254771">
    <property type="component" value="Unassembled WGS sequence"/>
</dbReference>
<evidence type="ECO:0000256" key="2">
    <source>
        <dbReference type="ARBA" id="ARBA00022448"/>
    </source>
</evidence>
<dbReference type="EMBL" id="QFXE01000023">
    <property type="protein sequence ID" value="RDH80900.1"/>
    <property type="molecule type" value="Genomic_DNA"/>
</dbReference>
<evidence type="ECO:0000313" key="8">
    <source>
        <dbReference type="EMBL" id="RDH80900.1"/>
    </source>
</evidence>
<evidence type="ECO:0000313" key="9">
    <source>
        <dbReference type="Proteomes" id="UP000254771"/>
    </source>
</evidence>
<dbReference type="GO" id="GO:0055085">
    <property type="term" value="P:transmembrane transport"/>
    <property type="evidence" value="ECO:0007669"/>
    <property type="project" value="InterPro"/>
</dbReference>
<dbReference type="PANTHER" id="PTHR43568">
    <property type="entry name" value="P PROTEIN"/>
    <property type="match status" value="1"/>
</dbReference>
<keyword evidence="4 6" id="KW-1133">Transmembrane helix</keyword>
<feature type="domain" description="Citrate transporter-like" evidence="7">
    <location>
        <begin position="3"/>
        <end position="100"/>
    </location>
</feature>
<name>A0A370D8H6_9GAMM</name>
<gene>
    <name evidence="8" type="ORF">DIZ78_17735</name>
</gene>
<proteinExistence type="predicted"/>
<sequence>MPAVIVLSALGSAFVDNVIFVSAFIPVVQELTGGVSVHPLWWALLFGACFGGNITMIGSTANIVALGMLEKRYRTRIVFMEWFRVGLAAGFTASLVAWLSLLVTSSMMIGS</sequence>
<evidence type="ECO:0000256" key="3">
    <source>
        <dbReference type="ARBA" id="ARBA00022692"/>
    </source>
</evidence>
<keyword evidence="9" id="KW-1185">Reference proteome</keyword>
<evidence type="ECO:0000256" key="4">
    <source>
        <dbReference type="ARBA" id="ARBA00022989"/>
    </source>
</evidence>
<dbReference type="InterPro" id="IPR004680">
    <property type="entry name" value="Cit_transptr-like_dom"/>
</dbReference>
<keyword evidence="2" id="KW-0813">Transport</keyword>
<reference evidence="8 9" key="1">
    <citation type="journal article" date="2018" name="ISME J.">
        <title>Endosymbiont genomes yield clues of tubeworm success.</title>
        <authorList>
            <person name="Li Y."/>
            <person name="Liles M.R."/>
            <person name="Halanych K.M."/>
        </authorList>
    </citation>
    <scope>NUCLEOTIDE SEQUENCE [LARGE SCALE GENOMIC DNA]</scope>
    <source>
        <strain evidence="8">A1462</strain>
    </source>
</reference>
<keyword evidence="3 6" id="KW-0812">Transmembrane</keyword>
<accession>A0A370D8H6</accession>
<dbReference type="PANTHER" id="PTHR43568:SF1">
    <property type="entry name" value="P PROTEIN"/>
    <property type="match status" value="1"/>
</dbReference>
<evidence type="ECO:0000256" key="1">
    <source>
        <dbReference type="ARBA" id="ARBA00004141"/>
    </source>
</evidence>
<evidence type="ECO:0000259" key="7">
    <source>
        <dbReference type="Pfam" id="PF03600"/>
    </source>
</evidence>
<keyword evidence="5 6" id="KW-0472">Membrane</keyword>
<comment type="caution">
    <text evidence="8">The sequence shown here is derived from an EMBL/GenBank/DDBJ whole genome shotgun (WGS) entry which is preliminary data.</text>
</comment>
<evidence type="ECO:0000256" key="6">
    <source>
        <dbReference type="SAM" id="Phobius"/>
    </source>
</evidence>
<organism evidence="8 9">
    <name type="scientific">endosymbiont of Escarpia spicata</name>
    <dbReference type="NCBI Taxonomy" id="2200908"/>
    <lineage>
        <taxon>Bacteria</taxon>
        <taxon>Pseudomonadati</taxon>
        <taxon>Pseudomonadota</taxon>
        <taxon>Gammaproteobacteria</taxon>
        <taxon>sulfur-oxidizing symbionts</taxon>
    </lineage>
</organism>
<feature type="transmembrane region" description="Helical" evidence="6">
    <location>
        <begin position="39"/>
        <end position="64"/>
    </location>
</feature>
<dbReference type="GO" id="GO:0016020">
    <property type="term" value="C:membrane"/>
    <property type="evidence" value="ECO:0007669"/>
    <property type="project" value="UniProtKB-SubCell"/>
</dbReference>
<comment type="subcellular location">
    <subcellularLocation>
        <location evidence="1">Membrane</location>
        <topology evidence="1">Multi-pass membrane protein</topology>
    </subcellularLocation>
</comment>